<accession>A0ABV0XGV4</accession>
<name>A0ABV0XGV4_9TELE</name>
<dbReference type="EMBL" id="JAHRIP010002009">
    <property type="protein sequence ID" value="MEQ2280688.1"/>
    <property type="molecule type" value="Genomic_DNA"/>
</dbReference>
<comment type="caution">
    <text evidence="1">The sequence shown here is derived from an EMBL/GenBank/DDBJ whole genome shotgun (WGS) entry which is preliminary data.</text>
</comment>
<organism evidence="1 2">
    <name type="scientific">Ameca splendens</name>
    <dbReference type="NCBI Taxonomy" id="208324"/>
    <lineage>
        <taxon>Eukaryota</taxon>
        <taxon>Metazoa</taxon>
        <taxon>Chordata</taxon>
        <taxon>Craniata</taxon>
        <taxon>Vertebrata</taxon>
        <taxon>Euteleostomi</taxon>
        <taxon>Actinopterygii</taxon>
        <taxon>Neopterygii</taxon>
        <taxon>Teleostei</taxon>
        <taxon>Neoteleostei</taxon>
        <taxon>Acanthomorphata</taxon>
        <taxon>Ovalentaria</taxon>
        <taxon>Atherinomorphae</taxon>
        <taxon>Cyprinodontiformes</taxon>
        <taxon>Goodeidae</taxon>
        <taxon>Ameca</taxon>
    </lineage>
</organism>
<gene>
    <name evidence="1" type="ORF">AMECASPLE_022492</name>
</gene>
<evidence type="ECO:0000313" key="1">
    <source>
        <dbReference type="EMBL" id="MEQ2280688.1"/>
    </source>
</evidence>
<reference evidence="1 2" key="1">
    <citation type="submission" date="2021-06" db="EMBL/GenBank/DDBJ databases">
        <authorList>
            <person name="Palmer J.M."/>
        </authorList>
    </citation>
    <scope>NUCLEOTIDE SEQUENCE [LARGE SCALE GENOMIC DNA]</scope>
    <source>
        <strain evidence="1 2">AS_MEX2019</strain>
        <tissue evidence="1">Muscle</tissue>
    </source>
</reference>
<protein>
    <submittedName>
        <fullName evidence="1">Uncharacterized protein</fullName>
    </submittedName>
</protein>
<evidence type="ECO:0000313" key="2">
    <source>
        <dbReference type="Proteomes" id="UP001469553"/>
    </source>
</evidence>
<dbReference type="Proteomes" id="UP001469553">
    <property type="component" value="Unassembled WGS sequence"/>
</dbReference>
<proteinExistence type="predicted"/>
<keyword evidence="2" id="KW-1185">Reference proteome</keyword>
<sequence length="74" mass="8381">MQLPSMGLESSSFATVAYGVHPGYNRLLETITWSPHLDPPPDPLLSMYGYPLSWLGRVRRCSHRDKIKCIHEGI</sequence>